<dbReference type="GO" id="GO:0003723">
    <property type="term" value="F:RNA binding"/>
    <property type="evidence" value="ECO:0007669"/>
    <property type="project" value="InterPro"/>
</dbReference>
<comment type="similarity">
    <text evidence="1 2">Belongs to the RNase T2 family.</text>
</comment>
<evidence type="ECO:0000313" key="5">
    <source>
        <dbReference type="Proteomes" id="UP000002051"/>
    </source>
</evidence>
<accession>A0A072U1Z1</accession>
<dbReference type="EMBL" id="CM001223">
    <property type="protein sequence ID" value="KEH23198.1"/>
    <property type="molecule type" value="Genomic_DNA"/>
</dbReference>
<dbReference type="AlphaFoldDB" id="A0A072U1Z1"/>
<evidence type="ECO:0000256" key="2">
    <source>
        <dbReference type="RuleBase" id="RU004328"/>
    </source>
</evidence>
<dbReference type="SUPFAM" id="SSF55895">
    <property type="entry name" value="Ribonuclease Rh-like"/>
    <property type="match status" value="1"/>
</dbReference>
<protein>
    <submittedName>
        <fullName evidence="3">Ribonuclease T2 family protein</fullName>
    </submittedName>
</protein>
<dbReference type="Gene3D" id="3.90.730.10">
    <property type="entry name" value="Ribonuclease T2-like"/>
    <property type="match status" value="1"/>
</dbReference>
<organism evidence="3 5">
    <name type="scientific">Medicago truncatula</name>
    <name type="common">Barrel medic</name>
    <name type="synonym">Medicago tribuloides</name>
    <dbReference type="NCBI Taxonomy" id="3880"/>
    <lineage>
        <taxon>Eukaryota</taxon>
        <taxon>Viridiplantae</taxon>
        <taxon>Streptophyta</taxon>
        <taxon>Embryophyta</taxon>
        <taxon>Tracheophyta</taxon>
        <taxon>Spermatophyta</taxon>
        <taxon>Magnoliopsida</taxon>
        <taxon>eudicotyledons</taxon>
        <taxon>Gunneridae</taxon>
        <taxon>Pentapetalae</taxon>
        <taxon>rosids</taxon>
        <taxon>fabids</taxon>
        <taxon>Fabales</taxon>
        <taxon>Fabaceae</taxon>
        <taxon>Papilionoideae</taxon>
        <taxon>50 kb inversion clade</taxon>
        <taxon>NPAAA clade</taxon>
        <taxon>Hologalegina</taxon>
        <taxon>IRL clade</taxon>
        <taxon>Trifolieae</taxon>
        <taxon>Medicago</taxon>
    </lineage>
</organism>
<dbReference type="EnsemblPlants" id="KEH23198">
    <property type="protein sequence ID" value="KEH23198"/>
    <property type="gene ID" value="MTR_7g069050"/>
</dbReference>
<name>A0A072U1Z1_MEDTR</name>
<keyword evidence="5" id="KW-1185">Reference proteome</keyword>
<dbReference type="GO" id="GO:0033897">
    <property type="term" value="F:ribonuclease T2 activity"/>
    <property type="evidence" value="ECO:0007669"/>
    <property type="project" value="InterPro"/>
</dbReference>
<dbReference type="PANTHER" id="PTHR11240:SF22">
    <property type="entry name" value="RIBONUCLEASE T2"/>
    <property type="match status" value="1"/>
</dbReference>
<reference evidence="4" key="3">
    <citation type="submission" date="2015-04" db="UniProtKB">
        <authorList>
            <consortium name="EnsemblPlants"/>
        </authorList>
    </citation>
    <scope>IDENTIFICATION</scope>
    <source>
        <strain evidence="4">cv. Jemalong A17</strain>
    </source>
</reference>
<reference evidence="3 5" key="2">
    <citation type="journal article" date="2014" name="BMC Genomics">
        <title>An improved genome release (version Mt4.0) for the model legume Medicago truncatula.</title>
        <authorList>
            <person name="Tang H."/>
            <person name="Krishnakumar V."/>
            <person name="Bidwell S."/>
            <person name="Rosen B."/>
            <person name="Chan A."/>
            <person name="Zhou S."/>
            <person name="Gentzbittel L."/>
            <person name="Childs K.L."/>
            <person name="Yandell M."/>
            <person name="Gundlach H."/>
            <person name="Mayer K.F."/>
            <person name="Schwartz D.C."/>
            <person name="Town C.D."/>
        </authorList>
    </citation>
    <scope>GENOME REANNOTATION</scope>
    <source>
        <strain evidence="3">A17</strain>
        <strain evidence="4 5">cv. Jemalong A17</strain>
    </source>
</reference>
<dbReference type="InterPro" id="IPR036430">
    <property type="entry name" value="RNase_T2-like_sf"/>
</dbReference>
<reference evidence="3 5" key="1">
    <citation type="journal article" date="2011" name="Nature">
        <title>The Medicago genome provides insight into the evolution of rhizobial symbioses.</title>
        <authorList>
            <person name="Young N.D."/>
            <person name="Debelle F."/>
            <person name="Oldroyd G.E."/>
            <person name="Geurts R."/>
            <person name="Cannon S.B."/>
            <person name="Udvardi M.K."/>
            <person name="Benedito V.A."/>
            <person name="Mayer K.F."/>
            <person name="Gouzy J."/>
            <person name="Schoof H."/>
            <person name="Van de Peer Y."/>
            <person name="Proost S."/>
            <person name="Cook D.R."/>
            <person name="Meyers B.C."/>
            <person name="Spannagl M."/>
            <person name="Cheung F."/>
            <person name="De Mita S."/>
            <person name="Krishnakumar V."/>
            <person name="Gundlach H."/>
            <person name="Zhou S."/>
            <person name="Mudge J."/>
            <person name="Bharti A.K."/>
            <person name="Murray J.D."/>
            <person name="Naoumkina M.A."/>
            <person name="Rosen B."/>
            <person name="Silverstein K.A."/>
            <person name="Tang H."/>
            <person name="Rombauts S."/>
            <person name="Zhao P.X."/>
            <person name="Zhou P."/>
            <person name="Barbe V."/>
            <person name="Bardou P."/>
            <person name="Bechner M."/>
            <person name="Bellec A."/>
            <person name="Berger A."/>
            <person name="Berges H."/>
            <person name="Bidwell S."/>
            <person name="Bisseling T."/>
            <person name="Choisne N."/>
            <person name="Couloux A."/>
            <person name="Denny R."/>
            <person name="Deshpande S."/>
            <person name="Dai X."/>
            <person name="Doyle J.J."/>
            <person name="Dudez A.M."/>
            <person name="Farmer A.D."/>
            <person name="Fouteau S."/>
            <person name="Franken C."/>
            <person name="Gibelin C."/>
            <person name="Gish J."/>
            <person name="Goldstein S."/>
            <person name="Gonzalez A.J."/>
            <person name="Green P.J."/>
            <person name="Hallab A."/>
            <person name="Hartog M."/>
            <person name="Hua A."/>
            <person name="Humphray S.J."/>
            <person name="Jeong D.H."/>
            <person name="Jing Y."/>
            <person name="Jocker A."/>
            <person name="Kenton S.M."/>
            <person name="Kim D.J."/>
            <person name="Klee K."/>
            <person name="Lai H."/>
            <person name="Lang C."/>
            <person name="Lin S."/>
            <person name="Macmil S.L."/>
            <person name="Magdelenat G."/>
            <person name="Matthews L."/>
            <person name="McCorrison J."/>
            <person name="Monaghan E.L."/>
            <person name="Mun J.H."/>
            <person name="Najar F.Z."/>
            <person name="Nicholson C."/>
            <person name="Noirot C."/>
            <person name="O'Bleness M."/>
            <person name="Paule C.R."/>
            <person name="Poulain J."/>
            <person name="Prion F."/>
            <person name="Qin B."/>
            <person name="Qu C."/>
            <person name="Retzel E.F."/>
            <person name="Riddle C."/>
            <person name="Sallet E."/>
            <person name="Samain S."/>
            <person name="Samson N."/>
            <person name="Sanders I."/>
            <person name="Saurat O."/>
            <person name="Scarpelli C."/>
            <person name="Schiex T."/>
            <person name="Segurens B."/>
            <person name="Severin A.J."/>
            <person name="Sherrier D.J."/>
            <person name="Shi R."/>
            <person name="Sims S."/>
            <person name="Singer S.R."/>
            <person name="Sinharoy S."/>
            <person name="Sterck L."/>
            <person name="Viollet A."/>
            <person name="Wang B.B."/>
            <person name="Wang K."/>
            <person name="Wang M."/>
            <person name="Wang X."/>
            <person name="Warfsmann J."/>
            <person name="Weissenbach J."/>
            <person name="White D.D."/>
            <person name="White J.D."/>
            <person name="Wiley G.B."/>
            <person name="Wincker P."/>
            <person name="Xing Y."/>
            <person name="Yang L."/>
            <person name="Yao Z."/>
            <person name="Ying F."/>
            <person name="Zhai J."/>
            <person name="Zhou L."/>
            <person name="Zuber A."/>
            <person name="Denarie J."/>
            <person name="Dixon R.A."/>
            <person name="May G.D."/>
            <person name="Schwartz D.C."/>
            <person name="Rogers J."/>
            <person name="Quetier F."/>
            <person name="Town C.D."/>
            <person name="Roe B.A."/>
        </authorList>
    </citation>
    <scope>NUCLEOTIDE SEQUENCE [LARGE SCALE GENOMIC DNA]</scope>
    <source>
        <strain evidence="3">A17</strain>
        <strain evidence="4 5">cv. Jemalong A17</strain>
    </source>
</reference>
<dbReference type="Pfam" id="PF00445">
    <property type="entry name" value="Ribonuclease_T2"/>
    <property type="match status" value="1"/>
</dbReference>
<evidence type="ECO:0000313" key="4">
    <source>
        <dbReference type="EnsemblPlants" id="KEH23198"/>
    </source>
</evidence>
<gene>
    <name evidence="3" type="ordered locus">MTR_7g069050</name>
</gene>
<dbReference type="InterPro" id="IPR001568">
    <property type="entry name" value="RNase_T2-like"/>
</dbReference>
<evidence type="ECO:0000256" key="1">
    <source>
        <dbReference type="ARBA" id="ARBA00007469"/>
    </source>
</evidence>
<dbReference type="Proteomes" id="UP000002051">
    <property type="component" value="Unassembled WGS sequence"/>
</dbReference>
<proteinExistence type="inferred from homology"/>
<dbReference type="PANTHER" id="PTHR11240">
    <property type="entry name" value="RIBONUCLEASE T2"/>
    <property type="match status" value="1"/>
</dbReference>
<evidence type="ECO:0000313" key="3">
    <source>
        <dbReference type="EMBL" id="KEH23198.1"/>
    </source>
</evidence>
<sequence length="112" mass="13134">MVHQLIISKGLEEKLKVEWPSQIGRDDDLWQHEWLDHGCFEDFTCEQYFKKRVHIFKLCRVQEALAKDGILPSGKETNTKHVKKALKTENSNLANTELICNKKTSDRSYILF</sequence>
<dbReference type="HOGENOM" id="CLU_2149611_0_0_1"/>